<organism evidence="1 2">
    <name type="scientific">Pricia antarctica</name>
    <dbReference type="NCBI Taxonomy" id="641691"/>
    <lineage>
        <taxon>Bacteria</taxon>
        <taxon>Pseudomonadati</taxon>
        <taxon>Bacteroidota</taxon>
        <taxon>Flavobacteriia</taxon>
        <taxon>Flavobacteriales</taxon>
        <taxon>Flavobacteriaceae</taxon>
        <taxon>Pricia</taxon>
    </lineage>
</organism>
<accession>A0A1G7J964</accession>
<evidence type="ECO:0000313" key="1">
    <source>
        <dbReference type="EMBL" id="SDF21470.1"/>
    </source>
</evidence>
<dbReference type="AlphaFoldDB" id="A0A1G7J964"/>
<dbReference type="STRING" id="641691.SAMN05421636_1207"/>
<proteinExistence type="predicted"/>
<name>A0A1G7J964_9FLAO</name>
<reference evidence="1 2" key="1">
    <citation type="submission" date="2016-10" db="EMBL/GenBank/DDBJ databases">
        <authorList>
            <person name="de Groot N.N."/>
        </authorList>
    </citation>
    <scope>NUCLEOTIDE SEQUENCE [LARGE SCALE GENOMIC DNA]</scope>
    <source>
        <strain evidence="1 2">DSM 23421</strain>
    </source>
</reference>
<dbReference type="Proteomes" id="UP000199109">
    <property type="component" value="Unassembled WGS sequence"/>
</dbReference>
<dbReference type="EMBL" id="FNAO01000020">
    <property type="protein sequence ID" value="SDF21470.1"/>
    <property type="molecule type" value="Genomic_DNA"/>
</dbReference>
<protein>
    <submittedName>
        <fullName evidence="1">Uncharacterized protein</fullName>
    </submittedName>
</protein>
<sequence length="115" mass="12508">MGKTNACVKNNGLAAIPDIHFGGKLNPARVKLIAKFVPALCRARSVCITKLAHVFDLKAAPESCDSRIQRFIAALALDGDLVARPKLALFPEWERLVLAFYTVRESFSLNGPSAN</sequence>
<keyword evidence="2" id="KW-1185">Reference proteome</keyword>
<gene>
    <name evidence="1" type="ORF">SAMN05421636_1207</name>
</gene>
<evidence type="ECO:0000313" key="2">
    <source>
        <dbReference type="Proteomes" id="UP000199109"/>
    </source>
</evidence>
<dbReference type="RefSeq" id="WP_175455396.1">
    <property type="nucleotide sequence ID" value="NZ_FNAO01000020.1"/>
</dbReference>